<name>A0A0C3LH94_9AGAM</name>
<proteinExistence type="predicted"/>
<organism evidence="2 3">
    <name type="scientific">Tulasnella calospora MUT 4182</name>
    <dbReference type="NCBI Taxonomy" id="1051891"/>
    <lineage>
        <taxon>Eukaryota</taxon>
        <taxon>Fungi</taxon>
        <taxon>Dikarya</taxon>
        <taxon>Basidiomycota</taxon>
        <taxon>Agaricomycotina</taxon>
        <taxon>Agaricomycetes</taxon>
        <taxon>Cantharellales</taxon>
        <taxon>Tulasnellaceae</taxon>
        <taxon>Tulasnella</taxon>
    </lineage>
</organism>
<dbReference type="AlphaFoldDB" id="A0A0C3LH94"/>
<sequence>MDRFEEVHLIDLFDSHTTVTHFALRPRPDSDAIRPNPILVHMARPTLSHWPLSEMEDFLYGIAEEDKLQDEAALKMLQDRYGSSDLTSRDCSGGPSHEMLRPKSLRRVRIAAYDGEDSYMVGEVRKILPRTDIPPYTDDSSLWYSST</sequence>
<dbReference type="HOGENOM" id="CLU_1769463_0_0_1"/>
<protein>
    <submittedName>
        <fullName evidence="2">Uncharacterized protein</fullName>
    </submittedName>
</protein>
<dbReference type="OrthoDB" id="2269034at2759"/>
<dbReference type="Proteomes" id="UP000054248">
    <property type="component" value="Unassembled WGS sequence"/>
</dbReference>
<dbReference type="EMBL" id="KN822949">
    <property type="protein sequence ID" value="KIO33323.1"/>
    <property type="molecule type" value="Genomic_DNA"/>
</dbReference>
<gene>
    <name evidence="2" type="ORF">M407DRAFT_241119</name>
</gene>
<evidence type="ECO:0000313" key="3">
    <source>
        <dbReference type="Proteomes" id="UP000054248"/>
    </source>
</evidence>
<reference evidence="2 3" key="1">
    <citation type="submission" date="2014-04" db="EMBL/GenBank/DDBJ databases">
        <authorList>
            <consortium name="DOE Joint Genome Institute"/>
            <person name="Kuo A."/>
            <person name="Girlanda M."/>
            <person name="Perotto S."/>
            <person name="Kohler A."/>
            <person name="Nagy L.G."/>
            <person name="Floudas D."/>
            <person name="Copeland A."/>
            <person name="Barry K.W."/>
            <person name="Cichocki N."/>
            <person name="Veneault-Fourrey C."/>
            <person name="LaButti K."/>
            <person name="Lindquist E.A."/>
            <person name="Lipzen A."/>
            <person name="Lundell T."/>
            <person name="Morin E."/>
            <person name="Murat C."/>
            <person name="Sun H."/>
            <person name="Tunlid A."/>
            <person name="Henrissat B."/>
            <person name="Grigoriev I.V."/>
            <person name="Hibbett D.S."/>
            <person name="Martin F."/>
            <person name="Nordberg H.P."/>
            <person name="Cantor M.N."/>
            <person name="Hua S.X."/>
        </authorList>
    </citation>
    <scope>NUCLEOTIDE SEQUENCE [LARGE SCALE GENOMIC DNA]</scope>
    <source>
        <strain evidence="2 3">MUT 4182</strain>
    </source>
</reference>
<reference evidence="3" key="2">
    <citation type="submission" date="2015-01" db="EMBL/GenBank/DDBJ databases">
        <title>Evolutionary Origins and Diversification of the Mycorrhizal Mutualists.</title>
        <authorList>
            <consortium name="DOE Joint Genome Institute"/>
            <consortium name="Mycorrhizal Genomics Consortium"/>
            <person name="Kohler A."/>
            <person name="Kuo A."/>
            <person name="Nagy L.G."/>
            <person name="Floudas D."/>
            <person name="Copeland A."/>
            <person name="Barry K.W."/>
            <person name="Cichocki N."/>
            <person name="Veneault-Fourrey C."/>
            <person name="LaButti K."/>
            <person name="Lindquist E.A."/>
            <person name="Lipzen A."/>
            <person name="Lundell T."/>
            <person name="Morin E."/>
            <person name="Murat C."/>
            <person name="Riley R."/>
            <person name="Ohm R."/>
            <person name="Sun H."/>
            <person name="Tunlid A."/>
            <person name="Henrissat B."/>
            <person name="Grigoriev I.V."/>
            <person name="Hibbett D.S."/>
            <person name="Martin F."/>
        </authorList>
    </citation>
    <scope>NUCLEOTIDE SEQUENCE [LARGE SCALE GENOMIC DNA]</scope>
    <source>
        <strain evidence="3">MUT 4182</strain>
    </source>
</reference>
<keyword evidence="3" id="KW-1185">Reference proteome</keyword>
<evidence type="ECO:0000256" key="1">
    <source>
        <dbReference type="SAM" id="MobiDB-lite"/>
    </source>
</evidence>
<feature type="region of interest" description="Disordered" evidence="1">
    <location>
        <begin position="83"/>
        <end position="102"/>
    </location>
</feature>
<evidence type="ECO:0000313" key="2">
    <source>
        <dbReference type="EMBL" id="KIO33323.1"/>
    </source>
</evidence>
<accession>A0A0C3LH94</accession>